<name>A0A1R3T5J2_9ALPH</name>
<dbReference type="InterPro" id="IPR050660">
    <property type="entry name" value="NEK_Ser/Thr_kinase"/>
</dbReference>
<evidence type="ECO:0000256" key="4">
    <source>
        <dbReference type="ARBA" id="ARBA00022777"/>
    </source>
</evidence>
<dbReference type="Gene3D" id="1.10.510.10">
    <property type="entry name" value="Transferase(Phosphotransferase) domain 1"/>
    <property type="match status" value="1"/>
</dbReference>
<dbReference type="GO" id="GO:0004674">
    <property type="term" value="F:protein serine/threonine kinase activity"/>
    <property type="evidence" value="ECO:0007669"/>
    <property type="project" value="UniProtKB-KW"/>
</dbReference>
<evidence type="ECO:0000313" key="10">
    <source>
        <dbReference type="EMBL" id="SCO83636.1"/>
    </source>
</evidence>
<comment type="catalytic activity">
    <reaction evidence="7">
        <text>L-seryl-[protein] + ATP = O-phospho-L-seryl-[protein] + ADP + H(+)</text>
        <dbReference type="Rhea" id="RHEA:17989"/>
        <dbReference type="Rhea" id="RHEA-COMP:9863"/>
        <dbReference type="Rhea" id="RHEA-COMP:11604"/>
        <dbReference type="ChEBI" id="CHEBI:15378"/>
        <dbReference type="ChEBI" id="CHEBI:29999"/>
        <dbReference type="ChEBI" id="CHEBI:30616"/>
        <dbReference type="ChEBI" id="CHEBI:83421"/>
        <dbReference type="ChEBI" id="CHEBI:456216"/>
        <dbReference type="EC" id="2.7.11.1"/>
    </reaction>
</comment>
<dbReference type="InterPro" id="IPR011009">
    <property type="entry name" value="Kinase-like_dom_sf"/>
</dbReference>
<dbReference type="PROSITE" id="PS00108">
    <property type="entry name" value="PROTEIN_KINASE_ST"/>
    <property type="match status" value="1"/>
</dbReference>
<evidence type="ECO:0000256" key="7">
    <source>
        <dbReference type="ARBA" id="ARBA00048679"/>
    </source>
</evidence>
<dbReference type="Pfam" id="PF00069">
    <property type="entry name" value="Pkinase"/>
    <property type="match status" value="1"/>
</dbReference>
<evidence type="ECO:0000256" key="1">
    <source>
        <dbReference type="ARBA" id="ARBA00012513"/>
    </source>
</evidence>
<dbReference type="Gene3D" id="3.30.200.20">
    <property type="entry name" value="Phosphorylase Kinase, domain 1"/>
    <property type="match status" value="1"/>
</dbReference>
<gene>
    <name evidence="10" type="primary">US3</name>
</gene>
<organism evidence="10">
    <name type="scientific">Spheniscid alphaherpesvirus 1</name>
    <dbReference type="NCBI Taxonomy" id="2560777"/>
    <lineage>
        <taxon>Viruses</taxon>
        <taxon>Duplodnaviria</taxon>
        <taxon>Heunggongvirae</taxon>
        <taxon>Peploviricota</taxon>
        <taxon>Herviviricetes</taxon>
        <taxon>Herpesvirales</taxon>
        <taxon>Orthoherpesviridae</taxon>
        <taxon>Alphaherpesvirinae</taxon>
        <taxon>Mardivirus</taxon>
        <taxon>Mardivirus spheniscidalpha1</taxon>
    </lineage>
</organism>
<dbReference type="EMBL" id="LT608135">
    <property type="protein sequence ID" value="SCO83636.1"/>
    <property type="molecule type" value="Genomic_DNA"/>
</dbReference>
<feature type="compositionally biased region" description="Polar residues" evidence="8">
    <location>
        <begin position="37"/>
        <end position="74"/>
    </location>
</feature>
<dbReference type="GO" id="GO:0005524">
    <property type="term" value="F:ATP binding"/>
    <property type="evidence" value="ECO:0007669"/>
    <property type="project" value="UniProtKB-KW"/>
</dbReference>
<evidence type="ECO:0000259" key="9">
    <source>
        <dbReference type="PROSITE" id="PS50011"/>
    </source>
</evidence>
<comment type="catalytic activity">
    <reaction evidence="6">
        <text>L-threonyl-[protein] + ATP = O-phospho-L-threonyl-[protein] + ADP + H(+)</text>
        <dbReference type="Rhea" id="RHEA:46608"/>
        <dbReference type="Rhea" id="RHEA-COMP:11060"/>
        <dbReference type="Rhea" id="RHEA-COMP:11605"/>
        <dbReference type="ChEBI" id="CHEBI:15378"/>
        <dbReference type="ChEBI" id="CHEBI:30013"/>
        <dbReference type="ChEBI" id="CHEBI:30616"/>
        <dbReference type="ChEBI" id="CHEBI:61977"/>
        <dbReference type="ChEBI" id="CHEBI:456216"/>
        <dbReference type="EC" id="2.7.11.1"/>
    </reaction>
</comment>
<keyword evidence="5" id="KW-0067">ATP-binding</keyword>
<dbReference type="RefSeq" id="YP_009342418.1">
    <property type="nucleotide sequence ID" value="NC_033464.1"/>
</dbReference>
<dbReference type="Proteomes" id="UP000203542">
    <property type="component" value="Segment"/>
</dbReference>
<keyword evidence="4 10" id="KW-0418">Kinase</keyword>
<dbReference type="OrthoDB" id="8955at10239"/>
<dbReference type="GeneID" id="30902354"/>
<keyword evidence="10" id="KW-0723">Serine/threonine-protein kinase</keyword>
<sequence>MERENSSGFVDGIDERNKNCVHGLCTLLTCDTLSDSYDPSPSNELEKSSTIGDLFERSTSAPPELGNNDTQGYNNEYDGTYDRDDESDDDGRIDFIVERVIEKRYKILRTLTPGSEGNVYVCKRVSESSKNLVVVKAGQKGGTKKEADTLRSLDHPSIIRLLDVFCYDCMTCLVLPHYSNDLYTYLDNRDGPLEFSDAMLIEKRLLEALSYLHGQGIMHRDVKSENILLNSPENSCLGDFGAACRLTCGRGCPEYYGWAGTLEINSPEMLALDPYCESTDIWSAGVVLFEMLAHRVSLFGLPEHQVVDGAKQLREIIRRLQVHPSEFPKDKSTRLVKFFSSSAEISRLPYTIPMHIRKFGLHMDAEYVMSKMLTFDALHRPSADELLTFHTFAYMTNL</sequence>
<dbReference type="CDD" id="cd00180">
    <property type="entry name" value="PKc"/>
    <property type="match status" value="1"/>
</dbReference>
<dbReference type="EC" id="2.7.11.1" evidence="1"/>
<keyword evidence="3" id="KW-0547">Nucleotide-binding</keyword>
<evidence type="ECO:0000256" key="3">
    <source>
        <dbReference type="ARBA" id="ARBA00022741"/>
    </source>
</evidence>
<dbReference type="InterPro" id="IPR000719">
    <property type="entry name" value="Prot_kinase_dom"/>
</dbReference>
<dbReference type="PANTHER" id="PTHR43671">
    <property type="entry name" value="SERINE/THREONINE-PROTEIN KINASE NEK"/>
    <property type="match status" value="1"/>
</dbReference>
<feature type="domain" description="Protein kinase" evidence="9">
    <location>
        <begin position="105"/>
        <end position="393"/>
    </location>
</feature>
<accession>A0A1R3T5J2</accession>
<protein>
    <recommendedName>
        <fullName evidence="1">non-specific serine/threonine protein kinase</fullName>
        <ecNumber evidence="1">2.7.11.1</ecNumber>
    </recommendedName>
</protein>
<evidence type="ECO:0000313" key="11">
    <source>
        <dbReference type="Proteomes" id="UP000203542"/>
    </source>
</evidence>
<dbReference type="SMART" id="SM00220">
    <property type="entry name" value="S_TKc"/>
    <property type="match status" value="1"/>
</dbReference>
<keyword evidence="2" id="KW-0808">Transferase</keyword>
<reference evidence="10" key="1">
    <citation type="submission" date="2016-08" db="EMBL/GenBank/DDBJ databases">
        <authorList>
            <person name="Seilhamer J.J."/>
        </authorList>
    </citation>
    <scope>NUCLEOTIDE SEQUENCE [LARGE SCALE GENOMIC DNA]</scope>
    <source>
        <strain evidence="10">Lib01004</strain>
    </source>
</reference>
<evidence type="ECO:0000256" key="2">
    <source>
        <dbReference type="ARBA" id="ARBA00022679"/>
    </source>
</evidence>
<dbReference type="InterPro" id="IPR008271">
    <property type="entry name" value="Ser/Thr_kinase_AS"/>
</dbReference>
<dbReference type="PANTHER" id="PTHR43671:SF103">
    <property type="entry name" value="KINASE, PUTATIVE-RELATED"/>
    <property type="match status" value="1"/>
</dbReference>
<evidence type="ECO:0000256" key="8">
    <source>
        <dbReference type="SAM" id="MobiDB-lite"/>
    </source>
</evidence>
<proteinExistence type="predicted"/>
<feature type="region of interest" description="Disordered" evidence="8">
    <location>
        <begin position="36"/>
        <end position="88"/>
    </location>
</feature>
<dbReference type="PROSITE" id="PS50011">
    <property type="entry name" value="PROTEIN_KINASE_DOM"/>
    <property type="match status" value="1"/>
</dbReference>
<dbReference type="SUPFAM" id="SSF56112">
    <property type="entry name" value="Protein kinase-like (PK-like)"/>
    <property type="match status" value="1"/>
</dbReference>
<evidence type="ECO:0000256" key="5">
    <source>
        <dbReference type="ARBA" id="ARBA00022840"/>
    </source>
</evidence>
<dbReference type="KEGG" id="vg:30902354"/>
<keyword evidence="11" id="KW-1185">Reference proteome</keyword>
<evidence type="ECO:0000256" key="6">
    <source>
        <dbReference type="ARBA" id="ARBA00047899"/>
    </source>
</evidence>